<reference evidence="3" key="1">
    <citation type="submission" date="2023-02" db="EMBL/GenBank/DDBJ databases">
        <title>Genome of Flavobacteriaceae gen. nov. sp. strain F89.</title>
        <authorList>
            <person name="Wang Y."/>
        </authorList>
    </citation>
    <scope>NUCLEOTIDE SEQUENCE</scope>
    <source>
        <strain evidence="3">F89</strain>
    </source>
</reference>
<feature type="transmembrane region" description="Helical" evidence="1">
    <location>
        <begin position="328"/>
        <end position="346"/>
    </location>
</feature>
<evidence type="ECO:0000259" key="2">
    <source>
        <dbReference type="SMART" id="SM00563"/>
    </source>
</evidence>
<protein>
    <submittedName>
        <fullName evidence="3">Lysophospholipid acyltransferase family protein</fullName>
    </submittedName>
</protein>
<dbReference type="Pfam" id="PF01553">
    <property type="entry name" value="Acyltransferase"/>
    <property type="match status" value="1"/>
</dbReference>
<dbReference type="CDD" id="cd07992">
    <property type="entry name" value="LPLAT_AAK14816-like"/>
    <property type="match status" value="1"/>
</dbReference>
<dbReference type="AlphaFoldDB" id="A0AAE3JQV0"/>
<dbReference type="InterPro" id="IPR052744">
    <property type="entry name" value="GPAT/DAPAT"/>
</dbReference>
<accession>A0AAE3JQV0</accession>
<sequence length="355" mass="41284">MRKFLYLFCKQWVILFMHLYFKEIRVFGKRSVPKGKPVLFIANHQNALMDAMQVVVDRGICAYFMTRADVFEKPILRKIFTFLQMLPIYRIRDGKRNMVKNQEVFERCSQLLLDNNYVLIFPEGNHNLKRQVRPLSKGFTRILFSTLEKNPGVDIQLVPVGMNYQSAAHFPDRCSHYFGKPIPVQEFYDSEDLPGSALRIRDRVQEELQTLTTHIGPELDYKSTVDSLDALGVDYLKPKEVNATLLNLGELSAEKPSKGSRNLFSRVFKFVFETLNYPLIGPWRKYIKPKIKEKEFVSSARFLYCMIFYPLFYLLLLLVVWPLIGPRVAFLVVLGFILFNAVYVKLGGHEIPFVG</sequence>
<dbReference type="PANTHER" id="PTHR31605:SF0">
    <property type="entry name" value="GLYCEROL-3-PHOSPHATE O-ACYLTRANSFERASE 1"/>
    <property type="match status" value="1"/>
</dbReference>
<dbReference type="EMBL" id="JAIRBC010000027">
    <property type="protein sequence ID" value="MCG2462269.1"/>
    <property type="molecule type" value="Genomic_DNA"/>
</dbReference>
<dbReference type="SMART" id="SM00563">
    <property type="entry name" value="PlsC"/>
    <property type="match status" value="1"/>
</dbReference>
<dbReference type="RefSeq" id="WP_317903408.1">
    <property type="nucleotide sequence ID" value="NZ_JAIRBC010000027.1"/>
</dbReference>
<evidence type="ECO:0000313" key="3">
    <source>
        <dbReference type="EMBL" id="MCG2462269.1"/>
    </source>
</evidence>
<keyword evidence="3" id="KW-0808">Transferase</keyword>
<keyword evidence="3" id="KW-0012">Acyltransferase</keyword>
<dbReference type="Proteomes" id="UP001200642">
    <property type="component" value="Unassembled WGS sequence"/>
</dbReference>
<keyword evidence="1" id="KW-0812">Transmembrane</keyword>
<name>A0AAE3JQV0_9FLAO</name>
<feature type="transmembrane region" description="Helical" evidence="1">
    <location>
        <begin position="302"/>
        <end position="322"/>
    </location>
</feature>
<comment type="caution">
    <text evidence="3">The sequence shown here is derived from an EMBL/GenBank/DDBJ whole genome shotgun (WGS) entry which is preliminary data.</text>
</comment>
<evidence type="ECO:0000313" key="4">
    <source>
        <dbReference type="Proteomes" id="UP001200642"/>
    </source>
</evidence>
<keyword evidence="4" id="KW-1185">Reference proteome</keyword>
<gene>
    <name evidence="3" type="ORF">K8352_16025</name>
</gene>
<dbReference type="SUPFAM" id="SSF69593">
    <property type="entry name" value="Glycerol-3-phosphate (1)-acyltransferase"/>
    <property type="match status" value="1"/>
</dbReference>
<organism evidence="3 4">
    <name type="scientific">Cerina litoralis</name>
    <dbReference type="NCBI Taxonomy" id="2874477"/>
    <lineage>
        <taxon>Bacteria</taxon>
        <taxon>Pseudomonadati</taxon>
        <taxon>Bacteroidota</taxon>
        <taxon>Flavobacteriia</taxon>
        <taxon>Flavobacteriales</taxon>
        <taxon>Flavobacteriaceae</taxon>
        <taxon>Cerina</taxon>
    </lineage>
</organism>
<dbReference type="GO" id="GO:0004366">
    <property type="term" value="F:glycerol-3-phosphate O-acyltransferase activity"/>
    <property type="evidence" value="ECO:0007669"/>
    <property type="project" value="TreeGrafter"/>
</dbReference>
<dbReference type="PANTHER" id="PTHR31605">
    <property type="entry name" value="GLYCEROL-3-PHOSPHATE O-ACYLTRANSFERASE 1"/>
    <property type="match status" value="1"/>
</dbReference>
<dbReference type="InterPro" id="IPR002123">
    <property type="entry name" value="Plipid/glycerol_acylTrfase"/>
</dbReference>
<evidence type="ECO:0000256" key="1">
    <source>
        <dbReference type="SAM" id="Phobius"/>
    </source>
</evidence>
<keyword evidence="1" id="KW-1133">Transmembrane helix</keyword>
<keyword evidence="1" id="KW-0472">Membrane</keyword>
<dbReference type="GO" id="GO:0016287">
    <property type="term" value="F:glycerone-phosphate O-acyltransferase activity"/>
    <property type="evidence" value="ECO:0007669"/>
    <property type="project" value="TreeGrafter"/>
</dbReference>
<proteinExistence type="predicted"/>
<feature type="domain" description="Phospholipid/glycerol acyltransferase" evidence="2">
    <location>
        <begin position="38"/>
        <end position="165"/>
    </location>
</feature>
<dbReference type="GO" id="GO:0008654">
    <property type="term" value="P:phospholipid biosynthetic process"/>
    <property type="evidence" value="ECO:0007669"/>
    <property type="project" value="TreeGrafter"/>
</dbReference>